<accession>A0A0V0JDM6</accession>
<evidence type="ECO:0000313" key="1">
    <source>
        <dbReference type="EMBL" id="JAP63199.1"/>
    </source>
</evidence>
<reference evidence="1" key="1">
    <citation type="submission" date="2016-01" db="EMBL/GenBank/DDBJ databases">
        <title>Reference transcriptome for the parasite Schistocephalus solidus: insights into the molecular evolution of parasitism.</title>
        <authorList>
            <person name="Hebert F.O."/>
            <person name="Grambauer S."/>
            <person name="Barber I."/>
            <person name="Landry C.R."/>
            <person name="Aubin-Horth N."/>
        </authorList>
    </citation>
    <scope>NUCLEOTIDE SEQUENCE</scope>
</reference>
<organism evidence="1">
    <name type="scientific">Schistocephalus solidus</name>
    <name type="common">Tapeworm</name>
    <dbReference type="NCBI Taxonomy" id="70667"/>
    <lineage>
        <taxon>Eukaryota</taxon>
        <taxon>Metazoa</taxon>
        <taxon>Spiralia</taxon>
        <taxon>Lophotrochozoa</taxon>
        <taxon>Platyhelminthes</taxon>
        <taxon>Cestoda</taxon>
        <taxon>Eucestoda</taxon>
        <taxon>Diphyllobothriidea</taxon>
        <taxon>Diphyllobothriidae</taxon>
        <taxon>Schistocephalus</taxon>
    </lineage>
</organism>
<name>A0A0V0JDM6_SCHSO</name>
<proteinExistence type="predicted"/>
<dbReference type="AlphaFoldDB" id="A0A0V0JDM6"/>
<gene>
    <name evidence="1" type="ORF">TR167590</name>
</gene>
<dbReference type="EMBL" id="GEEE01000026">
    <property type="protein sequence ID" value="JAP63199.1"/>
    <property type="molecule type" value="Transcribed_RNA"/>
</dbReference>
<sequence>MLEFNIGDRMCQRKMGKRRLKSTRCMKTQSWTSGLQVTLPISRRTRVTNLKSFINQDHEVSNRVLCLIQVLTPDQHVSIGSPKGRYHKYYREVTLLTAVSASPK</sequence>
<protein>
    <submittedName>
        <fullName evidence="1">Uncharacterized protein</fullName>
    </submittedName>
</protein>